<keyword evidence="3" id="KW-1185">Reference proteome</keyword>
<organism evidence="2 3">
    <name type="scientific">Tritrichomonas musculus</name>
    <dbReference type="NCBI Taxonomy" id="1915356"/>
    <lineage>
        <taxon>Eukaryota</taxon>
        <taxon>Metamonada</taxon>
        <taxon>Parabasalia</taxon>
        <taxon>Tritrichomonadida</taxon>
        <taxon>Tritrichomonadidae</taxon>
        <taxon>Tritrichomonas</taxon>
    </lineage>
</organism>
<dbReference type="InterPro" id="IPR011009">
    <property type="entry name" value="Kinase-like_dom_sf"/>
</dbReference>
<reference evidence="2 3" key="1">
    <citation type="submission" date="2024-04" db="EMBL/GenBank/DDBJ databases">
        <title>Tritrichomonas musculus Genome.</title>
        <authorList>
            <person name="Alves-Ferreira E."/>
            <person name="Grigg M."/>
            <person name="Lorenzi H."/>
            <person name="Galac M."/>
        </authorList>
    </citation>
    <scope>NUCLEOTIDE SEQUENCE [LARGE SCALE GENOMIC DNA]</scope>
    <source>
        <strain evidence="2 3">EAF2021</strain>
    </source>
</reference>
<evidence type="ECO:0000313" key="2">
    <source>
        <dbReference type="EMBL" id="KAK8897657.1"/>
    </source>
</evidence>
<gene>
    <name evidence="2" type="ORF">M9Y10_015620</name>
</gene>
<name>A0ABR2L397_9EUKA</name>
<dbReference type="InterPro" id="IPR000719">
    <property type="entry name" value="Prot_kinase_dom"/>
</dbReference>
<dbReference type="InterPro" id="IPR051681">
    <property type="entry name" value="Ser/Thr_Kinases-Pseudokinases"/>
</dbReference>
<evidence type="ECO:0000259" key="1">
    <source>
        <dbReference type="PROSITE" id="PS50011"/>
    </source>
</evidence>
<dbReference type="Gene3D" id="1.10.510.10">
    <property type="entry name" value="Transferase(Phosphotransferase) domain 1"/>
    <property type="match status" value="1"/>
</dbReference>
<feature type="domain" description="Protein kinase" evidence="1">
    <location>
        <begin position="1"/>
        <end position="149"/>
    </location>
</feature>
<dbReference type="PROSITE" id="PS50011">
    <property type="entry name" value="PROTEIN_KINASE_DOM"/>
    <property type="match status" value="1"/>
</dbReference>
<accession>A0ABR2L397</accession>
<dbReference type="EMBL" id="JAPFFF010000002">
    <property type="protein sequence ID" value="KAK8897657.1"/>
    <property type="molecule type" value="Genomic_DNA"/>
</dbReference>
<proteinExistence type="predicted"/>
<sequence>MIIAYGTACTMEYLHYHRIVHRNLNPQKFILDSHLNPFIIGFEIKDDDSFITTPGYIAPEFIDGVETCRCSNKLDIYSFGILLFKLITEKDPNQSFGFAAIANDVLNGKSPEFPDSTLPNWKDLIEKCRSHDHSRMSIAEKSALPTPTMMMLSGLSDA</sequence>
<dbReference type="PANTHER" id="PTHR44329:SF214">
    <property type="entry name" value="PROTEIN KINASE DOMAIN-CONTAINING PROTEIN"/>
    <property type="match status" value="1"/>
</dbReference>
<dbReference type="Pfam" id="PF00069">
    <property type="entry name" value="Pkinase"/>
    <property type="match status" value="1"/>
</dbReference>
<comment type="caution">
    <text evidence="2">The sequence shown here is derived from an EMBL/GenBank/DDBJ whole genome shotgun (WGS) entry which is preliminary data.</text>
</comment>
<dbReference type="PANTHER" id="PTHR44329">
    <property type="entry name" value="SERINE/THREONINE-PROTEIN KINASE TNNI3K-RELATED"/>
    <property type="match status" value="1"/>
</dbReference>
<evidence type="ECO:0000313" key="3">
    <source>
        <dbReference type="Proteomes" id="UP001470230"/>
    </source>
</evidence>
<protein>
    <recommendedName>
        <fullName evidence="1">Protein kinase domain-containing protein</fullName>
    </recommendedName>
</protein>
<dbReference type="SUPFAM" id="SSF56112">
    <property type="entry name" value="Protein kinase-like (PK-like)"/>
    <property type="match status" value="1"/>
</dbReference>
<dbReference type="Proteomes" id="UP001470230">
    <property type="component" value="Unassembled WGS sequence"/>
</dbReference>